<feature type="domain" description="Major facilitator superfamily (MFS) profile" evidence="6">
    <location>
        <begin position="80"/>
        <end position="511"/>
    </location>
</feature>
<feature type="transmembrane region" description="Helical" evidence="5">
    <location>
        <begin position="236"/>
        <end position="255"/>
    </location>
</feature>
<dbReference type="Proteomes" id="UP000325558">
    <property type="component" value="Unassembled WGS sequence"/>
</dbReference>
<dbReference type="PROSITE" id="PS50850">
    <property type="entry name" value="MFS"/>
    <property type="match status" value="1"/>
</dbReference>
<accession>A0A5N6Y8T2</accession>
<dbReference type="GO" id="GO:0005886">
    <property type="term" value="C:plasma membrane"/>
    <property type="evidence" value="ECO:0007669"/>
    <property type="project" value="TreeGrafter"/>
</dbReference>
<feature type="transmembrane region" description="Helical" evidence="5">
    <location>
        <begin position="207"/>
        <end position="230"/>
    </location>
</feature>
<sequence>MESFFQYQRIQKAVVAEVARGHKAYPYDGERGLSSNPVLTPTLADIPSTESSNPVPTLIVDWSGPDDQLNPANWSVPRKAFMTALVSLIAVSVTAASAIDACGIIQYTEEFKTSEVVASLTTGLFMIGFAFGSLVSGPFSEILGRNIVYVTTMLLYLIFIMAAALAPNLASHLIFRFLAGIFGSTPLTCSGGTVADMWNPVQKSYAFLIFAIPGFSGPIIGQLIGSFIPMTLGWRWLEWIMLTMGGAVLVAVFLFQPETYAPLLLQWKASALRRQTGEKRYRAPLEMRTDSLLRRLAIAISRPFLWSYTEPIVILMSLYLTIIYIILFTFLDGYRFIFGATYGLSSGMTSIAWAGMLVGAFLVSLLAPLIYSWTRNEYSQTGQIRPEARLWYAMLGGAPAVPIGLFWMGWTTNPQISIWSPLVASALIGFGMTTIFISAYLYIIDSYSVYSPSALAFMSFTRYLVSGGVMIAGGTIYERYGVPYTLSVLGAISALMAVIPYLFYFYGPAIRRMSKHAAIQDGS</sequence>
<keyword evidence="3 5" id="KW-1133">Transmembrane helix</keyword>
<keyword evidence="2 5" id="KW-0812">Transmembrane</keyword>
<organism evidence="7">
    <name type="scientific">Aspergillus arachidicola</name>
    <dbReference type="NCBI Taxonomy" id="656916"/>
    <lineage>
        <taxon>Eukaryota</taxon>
        <taxon>Fungi</taxon>
        <taxon>Dikarya</taxon>
        <taxon>Ascomycota</taxon>
        <taxon>Pezizomycotina</taxon>
        <taxon>Eurotiomycetes</taxon>
        <taxon>Eurotiomycetidae</taxon>
        <taxon>Eurotiales</taxon>
        <taxon>Aspergillaceae</taxon>
        <taxon>Aspergillus</taxon>
        <taxon>Aspergillus subgen. Circumdati</taxon>
    </lineage>
</organism>
<name>A0A5N6Y8T2_9EURO</name>
<feature type="transmembrane region" description="Helical" evidence="5">
    <location>
        <begin position="351"/>
        <end position="370"/>
    </location>
</feature>
<feature type="transmembrane region" description="Helical" evidence="5">
    <location>
        <begin position="84"/>
        <end position="107"/>
    </location>
</feature>
<dbReference type="EMBL" id="ML737138">
    <property type="protein sequence ID" value="KAE8341844.1"/>
    <property type="molecule type" value="Genomic_DNA"/>
</dbReference>
<evidence type="ECO:0000259" key="6">
    <source>
        <dbReference type="PROSITE" id="PS50850"/>
    </source>
</evidence>
<dbReference type="GO" id="GO:0022857">
    <property type="term" value="F:transmembrane transporter activity"/>
    <property type="evidence" value="ECO:0007669"/>
    <property type="project" value="InterPro"/>
</dbReference>
<dbReference type="InterPro" id="IPR011701">
    <property type="entry name" value="MFS"/>
</dbReference>
<evidence type="ECO:0000313" key="7">
    <source>
        <dbReference type="EMBL" id="KAE8341844.1"/>
    </source>
</evidence>
<dbReference type="Gene3D" id="1.20.1250.20">
    <property type="entry name" value="MFS general substrate transporter like domains"/>
    <property type="match status" value="1"/>
</dbReference>
<feature type="transmembrane region" description="Helical" evidence="5">
    <location>
        <begin position="483"/>
        <end position="506"/>
    </location>
</feature>
<dbReference type="PANTHER" id="PTHR23502">
    <property type="entry name" value="MAJOR FACILITATOR SUPERFAMILY"/>
    <property type="match status" value="1"/>
</dbReference>
<dbReference type="SUPFAM" id="SSF103473">
    <property type="entry name" value="MFS general substrate transporter"/>
    <property type="match status" value="1"/>
</dbReference>
<dbReference type="OrthoDB" id="3936150at2759"/>
<evidence type="ECO:0000256" key="5">
    <source>
        <dbReference type="SAM" id="Phobius"/>
    </source>
</evidence>
<dbReference type="CDD" id="cd17323">
    <property type="entry name" value="MFS_Tpo1_MDR_like"/>
    <property type="match status" value="1"/>
</dbReference>
<protein>
    <recommendedName>
        <fullName evidence="6">Major facilitator superfamily (MFS) profile domain-containing protein</fullName>
    </recommendedName>
</protein>
<dbReference type="InterPro" id="IPR036259">
    <property type="entry name" value="MFS_trans_sf"/>
</dbReference>
<dbReference type="Pfam" id="PF07690">
    <property type="entry name" value="MFS_1"/>
    <property type="match status" value="1"/>
</dbReference>
<feature type="transmembrane region" description="Helical" evidence="5">
    <location>
        <begin position="147"/>
        <end position="167"/>
    </location>
</feature>
<evidence type="ECO:0000256" key="4">
    <source>
        <dbReference type="ARBA" id="ARBA00023136"/>
    </source>
</evidence>
<evidence type="ECO:0000256" key="1">
    <source>
        <dbReference type="ARBA" id="ARBA00004141"/>
    </source>
</evidence>
<keyword evidence="4 5" id="KW-0472">Membrane</keyword>
<gene>
    <name evidence="7" type="ORF">BDV24DRAFT_174246</name>
</gene>
<feature type="transmembrane region" description="Helical" evidence="5">
    <location>
        <begin position="173"/>
        <end position="195"/>
    </location>
</feature>
<proteinExistence type="predicted"/>
<feature type="transmembrane region" description="Helical" evidence="5">
    <location>
        <begin position="422"/>
        <end position="443"/>
    </location>
</feature>
<dbReference type="InterPro" id="IPR020846">
    <property type="entry name" value="MFS_dom"/>
</dbReference>
<dbReference type="AlphaFoldDB" id="A0A5N6Y8T2"/>
<reference evidence="7" key="1">
    <citation type="submission" date="2019-04" db="EMBL/GenBank/DDBJ databases">
        <title>Friends and foes A comparative genomics study of 23 Aspergillus species from section Flavi.</title>
        <authorList>
            <consortium name="DOE Joint Genome Institute"/>
            <person name="Kjaerbolling I."/>
            <person name="Vesth T."/>
            <person name="Frisvad J.C."/>
            <person name="Nybo J.L."/>
            <person name="Theobald S."/>
            <person name="Kildgaard S."/>
            <person name="Isbrandt T."/>
            <person name="Kuo A."/>
            <person name="Sato A."/>
            <person name="Lyhne E.K."/>
            <person name="Kogle M.E."/>
            <person name="Wiebenga A."/>
            <person name="Kun R.S."/>
            <person name="Lubbers R.J."/>
            <person name="Makela M.R."/>
            <person name="Barry K."/>
            <person name="Chovatia M."/>
            <person name="Clum A."/>
            <person name="Daum C."/>
            <person name="Haridas S."/>
            <person name="He G."/>
            <person name="LaButti K."/>
            <person name="Lipzen A."/>
            <person name="Mondo S."/>
            <person name="Riley R."/>
            <person name="Salamov A."/>
            <person name="Simmons B.A."/>
            <person name="Magnuson J.K."/>
            <person name="Henrissat B."/>
            <person name="Mortensen U.H."/>
            <person name="Larsen T.O."/>
            <person name="Devries R.P."/>
            <person name="Grigoriev I.V."/>
            <person name="Machida M."/>
            <person name="Baker S.E."/>
            <person name="Andersen M.R."/>
        </authorList>
    </citation>
    <scope>NUCLEOTIDE SEQUENCE</scope>
    <source>
        <strain evidence="7">CBS 117612</strain>
    </source>
</reference>
<feature type="transmembrane region" description="Helical" evidence="5">
    <location>
        <begin position="390"/>
        <end position="410"/>
    </location>
</feature>
<evidence type="ECO:0000256" key="2">
    <source>
        <dbReference type="ARBA" id="ARBA00022692"/>
    </source>
</evidence>
<feature type="transmembrane region" description="Helical" evidence="5">
    <location>
        <begin position="113"/>
        <end position="135"/>
    </location>
</feature>
<evidence type="ECO:0000256" key="3">
    <source>
        <dbReference type="ARBA" id="ARBA00022989"/>
    </source>
</evidence>
<feature type="transmembrane region" description="Helical" evidence="5">
    <location>
        <begin position="455"/>
        <end position="477"/>
    </location>
</feature>
<comment type="subcellular location">
    <subcellularLocation>
        <location evidence="1">Membrane</location>
        <topology evidence="1">Multi-pass membrane protein</topology>
    </subcellularLocation>
</comment>
<feature type="transmembrane region" description="Helical" evidence="5">
    <location>
        <begin position="312"/>
        <end position="331"/>
    </location>
</feature>
<dbReference type="PANTHER" id="PTHR23502:SF47">
    <property type="entry name" value="MAJOR FACILITATOR SUPERFAMILY (MFS) PROFILE DOMAIN-CONTAINING PROTEIN-RELATED"/>
    <property type="match status" value="1"/>
</dbReference>